<name>F4QEB8_CACFS</name>
<dbReference type="KEGG" id="dfa:DFA_11828"/>
<dbReference type="GO" id="GO:0015918">
    <property type="term" value="P:sterol transport"/>
    <property type="evidence" value="ECO:0007669"/>
    <property type="project" value="InterPro"/>
</dbReference>
<accession>F4QEB8</accession>
<dbReference type="InterPro" id="IPR014756">
    <property type="entry name" value="Ig_E-set"/>
</dbReference>
<comment type="function">
    <text evidence="1">Catalyzes the intermembrane transfer of phosphatidylglycerol and phosphatidylinositol.</text>
</comment>
<evidence type="ECO:0000256" key="5">
    <source>
        <dbReference type="ARBA" id="ARBA00023055"/>
    </source>
</evidence>
<protein>
    <recommendedName>
        <fullName evidence="7">MD-2-related lipid-recognition domain-containing protein</fullName>
    </recommendedName>
</protein>
<evidence type="ECO:0000259" key="7">
    <source>
        <dbReference type="SMART" id="SM00737"/>
    </source>
</evidence>
<dbReference type="GeneID" id="14865635"/>
<feature type="chain" id="PRO_5003316394" description="MD-2-related lipid-recognition domain-containing protein" evidence="6">
    <location>
        <begin position="20"/>
        <end position="145"/>
    </location>
</feature>
<evidence type="ECO:0000256" key="4">
    <source>
        <dbReference type="ARBA" id="ARBA00022729"/>
    </source>
</evidence>
<reference evidence="9" key="1">
    <citation type="journal article" date="2011" name="Genome Res.">
        <title>Phylogeny-wide analysis of social amoeba genomes highlights ancient origins for complex intercellular communication.</title>
        <authorList>
            <person name="Heidel A.J."/>
            <person name="Lawal H.M."/>
            <person name="Felder M."/>
            <person name="Schilde C."/>
            <person name="Helps N.R."/>
            <person name="Tunggal B."/>
            <person name="Rivero F."/>
            <person name="John U."/>
            <person name="Schleicher M."/>
            <person name="Eichinger L."/>
            <person name="Platzer M."/>
            <person name="Noegel A.A."/>
            <person name="Schaap P."/>
            <person name="Gloeckner G."/>
        </authorList>
    </citation>
    <scope>NUCLEOTIDE SEQUENCE [LARGE SCALE GENOMIC DNA]</scope>
    <source>
        <strain evidence="9">SH3</strain>
    </source>
</reference>
<organism evidence="8 9">
    <name type="scientific">Cavenderia fasciculata</name>
    <name type="common">Slime mold</name>
    <name type="synonym">Dictyostelium fasciculatum</name>
    <dbReference type="NCBI Taxonomy" id="261658"/>
    <lineage>
        <taxon>Eukaryota</taxon>
        <taxon>Amoebozoa</taxon>
        <taxon>Evosea</taxon>
        <taxon>Eumycetozoa</taxon>
        <taxon>Dictyostelia</taxon>
        <taxon>Acytosteliales</taxon>
        <taxon>Cavenderiaceae</taxon>
        <taxon>Cavenderia</taxon>
    </lineage>
</organism>
<dbReference type="GO" id="GO:0032934">
    <property type="term" value="F:sterol binding"/>
    <property type="evidence" value="ECO:0007669"/>
    <property type="project" value="InterPro"/>
</dbReference>
<sequence length="145" mass="15320">MYKSIIFFALLLVAAIASADTDNLVGGIWKNCGQSNDIFQLGYVDISPSTPVKGKPLTVSIGGNLTQTITEGSMKLLVKYSFITLINKTDDLCKTSPCPIEAGSWNKTVTATIPSSVPSGKYTATVSAVDQNSSEVFCLSVAFGL</sequence>
<dbReference type="RefSeq" id="XP_004350773.1">
    <property type="nucleotide sequence ID" value="XM_004350722.1"/>
</dbReference>
<evidence type="ECO:0000256" key="1">
    <source>
        <dbReference type="ARBA" id="ARBA00002053"/>
    </source>
</evidence>
<comment type="similarity">
    <text evidence="2">Belongs to the NPC2 family.</text>
</comment>
<keyword evidence="4 6" id="KW-0732">Signal</keyword>
<dbReference type="InterPro" id="IPR003172">
    <property type="entry name" value="ML_dom"/>
</dbReference>
<dbReference type="Pfam" id="PF02221">
    <property type="entry name" value="E1_DerP2_DerF2"/>
    <property type="match status" value="1"/>
</dbReference>
<dbReference type="PANTHER" id="PTHR11306:SF60">
    <property type="entry name" value="COUNTIN-3-RELATED"/>
    <property type="match status" value="1"/>
</dbReference>
<dbReference type="SUPFAM" id="SSF81296">
    <property type="entry name" value="E set domains"/>
    <property type="match status" value="1"/>
</dbReference>
<feature type="domain" description="MD-2-related lipid-recognition" evidence="7">
    <location>
        <begin position="29"/>
        <end position="143"/>
    </location>
</feature>
<feature type="signal peptide" evidence="6">
    <location>
        <begin position="1"/>
        <end position="19"/>
    </location>
</feature>
<comment type="subunit">
    <text evidence="3">Monomer.</text>
</comment>
<dbReference type="OMA" id="ASKYSYW"/>
<keyword evidence="9" id="KW-1185">Reference proteome</keyword>
<dbReference type="Proteomes" id="UP000007797">
    <property type="component" value="Unassembled WGS sequence"/>
</dbReference>
<keyword evidence="5" id="KW-0813">Transport</keyword>
<proteinExistence type="inferred from homology"/>
<dbReference type="InterPro" id="IPR039670">
    <property type="entry name" value="NPC2-like"/>
</dbReference>
<dbReference type="Gene3D" id="2.60.40.770">
    <property type="match status" value="1"/>
</dbReference>
<keyword evidence="5" id="KW-0445">Lipid transport</keyword>
<dbReference type="PANTHER" id="PTHR11306">
    <property type="entry name" value="NIEMANN PICK TYPE C2 PROTEIN NPC2-RELATED"/>
    <property type="match status" value="1"/>
</dbReference>
<dbReference type="EMBL" id="GL883029">
    <property type="protein sequence ID" value="EGG14065.1"/>
    <property type="molecule type" value="Genomic_DNA"/>
</dbReference>
<evidence type="ECO:0000313" key="9">
    <source>
        <dbReference type="Proteomes" id="UP000007797"/>
    </source>
</evidence>
<evidence type="ECO:0000256" key="2">
    <source>
        <dbReference type="ARBA" id="ARBA00006370"/>
    </source>
</evidence>
<evidence type="ECO:0000256" key="6">
    <source>
        <dbReference type="SAM" id="SignalP"/>
    </source>
</evidence>
<gene>
    <name evidence="8" type="ORF">DFA_11828</name>
</gene>
<evidence type="ECO:0000256" key="3">
    <source>
        <dbReference type="ARBA" id="ARBA00011245"/>
    </source>
</evidence>
<evidence type="ECO:0000313" key="8">
    <source>
        <dbReference type="EMBL" id="EGG14065.1"/>
    </source>
</evidence>
<dbReference type="OrthoDB" id="6409159at2759"/>
<dbReference type="AlphaFoldDB" id="F4QEB8"/>
<dbReference type="SMART" id="SM00737">
    <property type="entry name" value="ML"/>
    <property type="match status" value="1"/>
</dbReference>